<dbReference type="InterPro" id="IPR028098">
    <property type="entry name" value="Glyco_trans_4-like_N"/>
</dbReference>
<dbReference type="Pfam" id="PF13439">
    <property type="entry name" value="Glyco_transf_4"/>
    <property type="match status" value="1"/>
</dbReference>
<evidence type="ECO:0000313" key="3">
    <source>
        <dbReference type="EMBL" id="EJP72528.1"/>
    </source>
</evidence>
<dbReference type="InterPro" id="IPR001296">
    <property type="entry name" value="Glyco_trans_1"/>
</dbReference>
<feature type="domain" description="Glycosyltransferase subfamily 4-like N-terminal" evidence="2">
    <location>
        <begin position="13"/>
        <end position="164"/>
    </location>
</feature>
<feature type="domain" description="Glycosyl transferase family 1" evidence="1">
    <location>
        <begin position="180"/>
        <end position="335"/>
    </location>
</feature>
<dbReference type="EMBL" id="JH611190">
    <property type="protein sequence ID" value="EJP72528.1"/>
    <property type="molecule type" value="Genomic_DNA"/>
</dbReference>
<evidence type="ECO:0000313" key="4">
    <source>
        <dbReference type="Proteomes" id="UP000010116"/>
    </source>
</evidence>
<dbReference type="Gene3D" id="3.40.50.2000">
    <property type="entry name" value="Glycogen Phosphorylase B"/>
    <property type="match status" value="2"/>
</dbReference>
<protein>
    <submittedName>
        <fullName evidence="3">Glycosyltransferase</fullName>
    </submittedName>
</protein>
<dbReference type="GO" id="GO:1901135">
    <property type="term" value="P:carbohydrate derivative metabolic process"/>
    <property type="evidence" value="ECO:0007669"/>
    <property type="project" value="UniProtKB-ARBA"/>
</dbReference>
<sequence>MRIVQLLPELNTGGVERGTVDLSAELVKQGHKSYIISNGGLFEQEVINHGGKHIKLPIHKKSLSTLFLANKLYETYTKINPDIIHVRSRVPALVNLLAFRKFKQKRPLLISTFHGLYSKPFYSQVMAKVDHTVAISSCVKSYIQENYKIHDSNITLIHRGCDIKKFNNDPLELSWKSNFFNKFPNAINKKILVLPGRITRWKGAESFINLLKRLDDSFHGFIVGPSAKNKEGYLKELKEKISKNRLNSKVTFTGGVSDIQNVYKLADIVYNLSAKPEPFGRTTIEAISCGAKVMGWDHGGTSEILNKLYKQGLVELNNDNDLFQKTIDISISNNYPEKNIYDSQKMLSDKINLYLSLLKTRS</sequence>
<evidence type="ECO:0000259" key="1">
    <source>
        <dbReference type="Pfam" id="PF00534"/>
    </source>
</evidence>
<name>J5KAY2_9GAMM</name>
<dbReference type="HOGENOM" id="CLU_009583_0_3_6"/>
<dbReference type="Proteomes" id="UP000010116">
    <property type="component" value="Unassembled WGS sequence"/>
</dbReference>
<proteinExistence type="predicted"/>
<reference evidence="3 4" key="1">
    <citation type="journal article" date="2012" name="ISME J.">
        <title>Genomic insights to SAR86, an abundant and uncultivated marine bacterial lineage.</title>
        <authorList>
            <person name="Dupont C.L."/>
            <person name="Rusch D.B."/>
            <person name="Yooseph S."/>
            <person name="Lombardo M.J."/>
            <person name="Richter R.A."/>
            <person name="Valas R."/>
            <person name="Novotny M."/>
            <person name="Yee-Greenbaum J."/>
            <person name="Selengut J.D."/>
            <person name="Haft D.H."/>
            <person name="Halpern A.L."/>
            <person name="Lasken R.S."/>
            <person name="Nealson K."/>
            <person name="Friedman R."/>
            <person name="Venter J.C."/>
        </authorList>
    </citation>
    <scope>NUCLEOTIDE SEQUENCE [LARGE SCALE GENOMIC DNA]</scope>
</reference>
<organism evidence="3 4">
    <name type="scientific">SAR86 cluster bacterium SAR86B</name>
    <dbReference type="NCBI Taxonomy" id="1123867"/>
    <lineage>
        <taxon>Bacteria</taxon>
        <taxon>Pseudomonadati</taxon>
        <taxon>Pseudomonadota</taxon>
        <taxon>Gammaproteobacteria</taxon>
        <taxon>SAR86 cluster</taxon>
    </lineage>
</organism>
<accession>J5KAY2</accession>
<dbReference type="PANTHER" id="PTHR12526">
    <property type="entry name" value="GLYCOSYLTRANSFERASE"/>
    <property type="match status" value="1"/>
</dbReference>
<keyword evidence="3" id="KW-0808">Transferase</keyword>
<dbReference type="AlphaFoldDB" id="J5KAY2"/>
<dbReference type="Pfam" id="PF00534">
    <property type="entry name" value="Glycos_transf_1"/>
    <property type="match status" value="1"/>
</dbReference>
<dbReference type="SUPFAM" id="SSF53756">
    <property type="entry name" value="UDP-Glycosyltransferase/glycogen phosphorylase"/>
    <property type="match status" value="1"/>
</dbReference>
<dbReference type="GO" id="GO:0016757">
    <property type="term" value="F:glycosyltransferase activity"/>
    <property type="evidence" value="ECO:0007669"/>
    <property type="project" value="InterPro"/>
</dbReference>
<dbReference type="PANTHER" id="PTHR12526:SF638">
    <property type="entry name" value="SPORE COAT PROTEIN SA"/>
    <property type="match status" value="1"/>
</dbReference>
<gene>
    <name evidence="3" type="ORF">NT02SARS_0979</name>
</gene>
<evidence type="ECO:0000259" key="2">
    <source>
        <dbReference type="Pfam" id="PF13439"/>
    </source>
</evidence>